<name>A0A9D1SNJ9_9FIRM</name>
<dbReference type="GO" id="GO:0008836">
    <property type="term" value="F:diaminopimelate decarboxylase activity"/>
    <property type="evidence" value="ECO:0007669"/>
    <property type="project" value="TreeGrafter"/>
</dbReference>
<proteinExistence type="predicted"/>
<dbReference type="InterPro" id="IPR022643">
    <property type="entry name" value="De-COase2_C"/>
</dbReference>
<dbReference type="InterPro" id="IPR029066">
    <property type="entry name" value="PLP-binding_barrel"/>
</dbReference>
<dbReference type="EMBL" id="DVNM01000008">
    <property type="protein sequence ID" value="HIU68631.1"/>
    <property type="molecule type" value="Genomic_DNA"/>
</dbReference>
<evidence type="ECO:0000259" key="3">
    <source>
        <dbReference type="Pfam" id="PF00278"/>
    </source>
</evidence>
<accession>A0A9D1SNJ9</accession>
<reference evidence="5" key="1">
    <citation type="submission" date="2020-10" db="EMBL/GenBank/DDBJ databases">
        <authorList>
            <person name="Gilroy R."/>
        </authorList>
    </citation>
    <scope>NUCLEOTIDE SEQUENCE</scope>
    <source>
        <strain evidence="5">CHK176-6737</strain>
    </source>
</reference>
<evidence type="ECO:0000313" key="5">
    <source>
        <dbReference type="EMBL" id="HIU68631.1"/>
    </source>
</evidence>
<dbReference type="SUPFAM" id="SSF50621">
    <property type="entry name" value="Alanine racemase C-terminal domain-like"/>
    <property type="match status" value="1"/>
</dbReference>
<keyword evidence="2" id="KW-0663">Pyridoxal phosphate</keyword>
<comment type="caution">
    <text evidence="5">The sequence shown here is derived from an EMBL/GenBank/DDBJ whole genome shotgun (WGS) entry which is preliminary data.</text>
</comment>
<evidence type="ECO:0000259" key="4">
    <source>
        <dbReference type="Pfam" id="PF02784"/>
    </source>
</evidence>
<sequence length="390" mass="43614">MDLHQMKRAAAEFQTPFYVFDTDELCAKVEKIKTALQGRAKVCYAMKANPFLIDRILPAVDALEVCSPGEFAICERSEIPAGKIVLSGVYKKAEDIRSVLESYGGDPVYTVESYSQWQMFAAYTNRMQLSIHVLLRLSNGNQFGMDQSVLEEIVAHRADCPYIHIEGVQYFTGTQKRAASKVSRELKKLDDLVDTLREKYGYETEKLEYGPGLPVSYFDGEEEVGDMLLAGLTEALQALRFSGEVVLEMGRYIAAQCGYYFAGVVDTKVNGAQPYCLINGGIHQVNYYGQMMAMKHPPIVHLQPRGEEETAWTICGSLCTVSDVLVKQYPFHGLQTGDTLVFEKTGAYSVTEGIALFLSRDLPAVLLYSEKDGYQIARDHIAVDKYNSFH</sequence>
<dbReference type="InterPro" id="IPR009006">
    <property type="entry name" value="Ala_racemase/Decarboxylase_C"/>
</dbReference>
<gene>
    <name evidence="5" type="ORF">IAD23_01565</name>
</gene>
<dbReference type="Pfam" id="PF00278">
    <property type="entry name" value="Orn_DAP_Arg_deC"/>
    <property type="match status" value="1"/>
</dbReference>
<evidence type="ECO:0000313" key="6">
    <source>
        <dbReference type="Proteomes" id="UP000824125"/>
    </source>
</evidence>
<dbReference type="InterPro" id="IPR022644">
    <property type="entry name" value="De-COase2_N"/>
</dbReference>
<reference evidence="5" key="2">
    <citation type="journal article" date="2021" name="PeerJ">
        <title>Extensive microbial diversity within the chicken gut microbiome revealed by metagenomics and culture.</title>
        <authorList>
            <person name="Gilroy R."/>
            <person name="Ravi A."/>
            <person name="Getino M."/>
            <person name="Pursley I."/>
            <person name="Horton D.L."/>
            <person name="Alikhan N.F."/>
            <person name="Baker D."/>
            <person name="Gharbi K."/>
            <person name="Hall N."/>
            <person name="Watson M."/>
            <person name="Adriaenssens E.M."/>
            <person name="Foster-Nyarko E."/>
            <person name="Jarju S."/>
            <person name="Secka A."/>
            <person name="Antonio M."/>
            <person name="Oren A."/>
            <person name="Chaudhuri R.R."/>
            <person name="La Ragione R."/>
            <person name="Hildebrand F."/>
            <person name="Pallen M.J."/>
        </authorList>
    </citation>
    <scope>NUCLEOTIDE SEQUENCE</scope>
    <source>
        <strain evidence="5">CHK176-6737</strain>
    </source>
</reference>
<dbReference type="PANTHER" id="PTHR43727">
    <property type="entry name" value="DIAMINOPIMELATE DECARBOXYLASE"/>
    <property type="match status" value="1"/>
</dbReference>
<dbReference type="SUPFAM" id="SSF51419">
    <property type="entry name" value="PLP-binding barrel"/>
    <property type="match status" value="1"/>
</dbReference>
<protein>
    <submittedName>
        <fullName evidence="5">Alanine racemase</fullName>
    </submittedName>
</protein>
<evidence type="ECO:0000256" key="1">
    <source>
        <dbReference type="ARBA" id="ARBA00001933"/>
    </source>
</evidence>
<dbReference type="GO" id="GO:0009089">
    <property type="term" value="P:lysine biosynthetic process via diaminopimelate"/>
    <property type="evidence" value="ECO:0007669"/>
    <property type="project" value="TreeGrafter"/>
</dbReference>
<dbReference type="Proteomes" id="UP000824125">
    <property type="component" value="Unassembled WGS sequence"/>
</dbReference>
<dbReference type="Gene3D" id="3.20.20.10">
    <property type="entry name" value="Alanine racemase"/>
    <property type="match status" value="1"/>
</dbReference>
<dbReference type="PANTHER" id="PTHR43727:SF2">
    <property type="entry name" value="GROUP IV DECARBOXYLASE"/>
    <property type="match status" value="1"/>
</dbReference>
<dbReference type="AlphaFoldDB" id="A0A9D1SNJ9"/>
<comment type="cofactor">
    <cofactor evidence="1">
        <name>pyridoxal 5'-phosphate</name>
        <dbReference type="ChEBI" id="CHEBI:597326"/>
    </cofactor>
</comment>
<dbReference type="Gene3D" id="2.40.37.10">
    <property type="entry name" value="Lyase, Ornithine Decarboxylase, Chain A, domain 1"/>
    <property type="match status" value="1"/>
</dbReference>
<organism evidence="5 6">
    <name type="scientific">Candidatus Scybalenecus merdavium</name>
    <dbReference type="NCBI Taxonomy" id="2840939"/>
    <lineage>
        <taxon>Bacteria</taxon>
        <taxon>Bacillati</taxon>
        <taxon>Bacillota</taxon>
        <taxon>Clostridia</taxon>
        <taxon>Eubacteriales</taxon>
        <taxon>Oscillospiraceae</taxon>
        <taxon>Oscillospiraceae incertae sedis</taxon>
        <taxon>Candidatus Scybalenecus</taxon>
    </lineage>
</organism>
<feature type="domain" description="Orn/DAP/Arg decarboxylase 2 N-terminal" evidence="4">
    <location>
        <begin position="24"/>
        <end position="255"/>
    </location>
</feature>
<dbReference type="Pfam" id="PF02784">
    <property type="entry name" value="Orn_Arg_deC_N"/>
    <property type="match status" value="1"/>
</dbReference>
<evidence type="ECO:0000256" key="2">
    <source>
        <dbReference type="ARBA" id="ARBA00022898"/>
    </source>
</evidence>
<feature type="domain" description="Orn/DAP/Arg decarboxylase 2 C-terminal" evidence="3">
    <location>
        <begin position="18"/>
        <end position="346"/>
    </location>
</feature>